<organism evidence="4 5">
    <name type="scientific">Noviherbaspirillum aridicola</name>
    <dbReference type="NCBI Taxonomy" id="2849687"/>
    <lineage>
        <taxon>Bacteria</taxon>
        <taxon>Pseudomonadati</taxon>
        <taxon>Pseudomonadota</taxon>
        <taxon>Betaproteobacteria</taxon>
        <taxon>Burkholderiales</taxon>
        <taxon>Oxalobacteraceae</taxon>
        <taxon>Noviherbaspirillum</taxon>
    </lineage>
</organism>
<feature type="signal peptide" evidence="2">
    <location>
        <begin position="1"/>
        <end position="27"/>
    </location>
</feature>
<comment type="caution">
    <text evidence="4">The sequence shown here is derived from an EMBL/GenBank/DDBJ whole genome shotgun (WGS) entry which is preliminary data.</text>
</comment>
<dbReference type="Gene3D" id="1.20.1260.10">
    <property type="match status" value="1"/>
</dbReference>
<evidence type="ECO:0000259" key="3">
    <source>
        <dbReference type="Pfam" id="PF13628"/>
    </source>
</evidence>
<keyword evidence="2" id="KW-0732">Signal</keyword>
<dbReference type="PANTHER" id="PTHR38593:SF1">
    <property type="entry name" value="BLR2558 PROTEIN"/>
    <property type="match status" value="1"/>
</dbReference>
<gene>
    <name evidence="4" type="ORF">NCCP691_02670</name>
</gene>
<proteinExistence type="predicted"/>
<dbReference type="RefSeq" id="WP_220806427.1">
    <property type="nucleotide sequence ID" value="NZ_BPMK01000001.1"/>
</dbReference>
<dbReference type="Proteomes" id="UP000887222">
    <property type="component" value="Unassembled WGS sequence"/>
</dbReference>
<dbReference type="Pfam" id="PF13628">
    <property type="entry name" value="DUF4142"/>
    <property type="match status" value="1"/>
</dbReference>
<dbReference type="InterPro" id="IPR025419">
    <property type="entry name" value="DUF4142"/>
</dbReference>
<dbReference type="EMBL" id="BPMK01000001">
    <property type="protein sequence ID" value="GIZ50253.1"/>
    <property type="molecule type" value="Genomic_DNA"/>
</dbReference>
<sequence>MANISRRTARACALAVCLAALSQPALAQSSAPSAEGSGEGNRFGAARGSAATAPMQGGSAASGGRSNALGDPRSAPVPAGREGGAAFSHQPDRQEKPRVSNADAQLMRDLGAAHLAEIKMAALATAISGDEAIRLYAQKMLEEHYAALDNLRRVARTAGVVLPGGVATEHAALLRKQALLTGQEFDRAYLQEAGLALHEQSHKLAQSAMKASSPEVRNHAAMLLPVVEEHARLAETMNAEPAKAAAAVRGTLKAGQSVFLAQGAPAPGLARGGTNSGDKGNASVAGRPAGEVSR</sequence>
<feature type="compositionally biased region" description="Low complexity" evidence="1">
    <location>
        <begin position="57"/>
        <end position="70"/>
    </location>
</feature>
<protein>
    <recommendedName>
        <fullName evidence="3">DUF4142 domain-containing protein</fullName>
    </recommendedName>
</protein>
<accession>A0ABQ4PZE0</accession>
<feature type="domain" description="DUF4142" evidence="3">
    <location>
        <begin position="102"/>
        <end position="237"/>
    </location>
</feature>
<evidence type="ECO:0000256" key="2">
    <source>
        <dbReference type="SAM" id="SignalP"/>
    </source>
</evidence>
<name>A0ABQ4PZE0_9BURK</name>
<dbReference type="PANTHER" id="PTHR38593">
    <property type="entry name" value="BLR2558 PROTEIN"/>
    <property type="match status" value="1"/>
</dbReference>
<keyword evidence="5" id="KW-1185">Reference proteome</keyword>
<evidence type="ECO:0000313" key="5">
    <source>
        <dbReference type="Proteomes" id="UP000887222"/>
    </source>
</evidence>
<evidence type="ECO:0000256" key="1">
    <source>
        <dbReference type="SAM" id="MobiDB-lite"/>
    </source>
</evidence>
<feature type="chain" id="PRO_5047282479" description="DUF4142 domain-containing protein" evidence="2">
    <location>
        <begin position="28"/>
        <end position="294"/>
    </location>
</feature>
<feature type="region of interest" description="Disordered" evidence="1">
    <location>
        <begin position="266"/>
        <end position="294"/>
    </location>
</feature>
<reference evidence="4 5" key="1">
    <citation type="journal article" date="2022" name="Int. J. Syst. Evol. Microbiol.">
        <title>Noviherbaspirillum aridicola sp. nov., isolated from an arid soil in Pakistan.</title>
        <authorList>
            <person name="Khan I.U."/>
            <person name="Saqib M."/>
            <person name="Amin A."/>
            <person name="Hussain F."/>
            <person name="Li L."/>
            <person name="Liu Y.H."/>
            <person name="Fang B.Z."/>
            <person name="Ahmed I."/>
            <person name="Li W.J."/>
        </authorList>
    </citation>
    <scope>NUCLEOTIDE SEQUENCE [LARGE SCALE GENOMIC DNA]</scope>
    <source>
        <strain evidence="4 5">NCCP-691</strain>
    </source>
</reference>
<dbReference type="InterPro" id="IPR012347">
    <property type="entry name" value="Ferritin-like"/>
</dbReference>
<evidence type="ECO:0000313" key="4">
    <source>
        <dbReference type="EMBL" id="GIZ50253.1"/>
    </source>
</evidence>
<feature type="region of interest" description="Disordered" evidence="1">
    <location>
        <begin position="29"/>
        <end position="100"/>
    </location>
</feature>